<dbReference type="STRING" id="3088.A0A383VJU7"/>
<dbReference type="SUPFAM" id="SSF46689">
    <property type="entry name" value="Homeodomain-like"/>
    <property type="match status" value="1"/>
</dbReference>
<sequence length="948" mass="97386">MHFNTAQSRSAWTEQEDELLRQAVAKFGDRAWATVANDVPGRSSKSCSDRWRNFLSPDIEHPRKSPFTEWEVAVVVQAQHRYGNNWKAISMLLPGRTNRAVKNLFVGNLKWGARLPEIKNRWLECNMSLEELLEIKPDHAGGPVKIRNGSTIPAASGSPSSIRAASTSSAGSAWASDITDQPLSGSPASAGTHHGGDRRKRGDGTDMHMGMAAGQSPPLSKRRRGVPSPVMPPHHHHLQHGAASYSPTVVPHPGALGPGASGSPMLGMPGLAAGDMAGLVGSMGPPAHSHHGAHGLGNNAGMLLQGHALHVMDEGSPALAAGAYGRTPGAASLARSMAGAGIPGLPSVLMAGQQQQQHLMGHMGMGWHGAMAAAAASGTSGSSSPFAAMAQQPMAGMPQLPAAAFEAQHHQGNMLAAHPGAVAPKSEPMMYEAGDCSNMGGYAAQQQPWDAMAHLPGQQQQMHPQQHHHMDMQQHHQQHQQQHQQHHHQQQMHMQQHQQQRSVSAGGGHSASAAAGLAALGLPGSPGLAGTLLQDMRSNDSAMLQQMLEQIFDADDDVMSDPHTINKFIASGDTGSGQQQQEQQQPQHANHMHASNPGQQEQHQQSQQYQQQSAGGAPPASLQAMAATADSSLAPAGLMRSSTWPNSWPEGAPGPDGVAAGTTAATAAVPPAASTPASFSHTPSHHPSGMPLPPRSASATGSGLAAFPGPEGCQAPPAGWTWGPVSAGHSLPGSGPPSTGGGMPPQPHLHVICHQLQQENIKLMQRVHTLQNRLNSSGEQLPTPAELGICLPGDQQAAETPAAPAPTPAGGCGVACVPTPALAGGSLASDPAPGQAAAQQAMMQLSPVNAVGVNSSYPADKDLPRLPPVATRVGGSAGGAGHGGWATGGLDSRGSGLAGLGSGGLGLGSGSSGLGGLKVELQVSPDGSFTPGQLLEGCMVDALISDDL</sequence>
<accession>A0A383VJU7</accession>
<feature type="compositionally biased region" description="Low complexity" evidence="1">
    <location>
        <begin position="597"/>
        <end position="621"/>
    </location>
</feature>
<evidence type="ECO:0000259" key="3">
    <source>
        <dbReference type="PROSITE" id="PS51294"/>
    </source>
</evidence>
<dbReference type="GO" id="GO:0000981">
    <property type="term" value="F:DNA-binding transcription factor activity, RNA polymerase II-specific"/>
    <property type="evidence" value="ECO:0007669"/>
    <property type="project" value="TreeGrafter"/>
</dbReference>
<feature type="compositionally biased region" description="Polar residues" evidence="1">
    <location>
        <begin position="178"/>
        <end position="189"/>
    </location>
</feature>
<dbReference type="GO" id="GO:0000978">
    <property type="term" value="F:RNA polymerase II cis-regulatory region sequence-specific DNA binding"/>
    <property type="evidence" value="ECO:0007669"/>
    <property type="project" value="TreeGrafter"/>
</dbReference>
<feature type="region of interest" description="Disordered" evidence="1">
    <location>
        <begin position="139"/>
        <end position="241"/>
    </location>
</feature>
<name>A0A383VJU7_TETOB</name>
<dbReference type="InterPro" id="IPR009057">
    <property type="entry name" value="Homeodomain-like_sf"/>
</dbReference>
<feature type="domain" description="HTH myb-type" evidence="3">
    <location>
        <begin position="9"/>
        <end position="59"/>
    </location>
</feature>
<evidence type="ECO:0000256" key="1">
    <source>
        <dbReference type="SAM" id="MobiDB-lite"/>
    </source>
</evidence>
<dbReference type="PANTHER" id="PTHR45614:SF25">
    <property type="entry name" value="MYB PROTEIN"/>
    <property type="match status" value="1"/>
</dbReference>
<dbReference type="PANTHER" id="PTHR45614">
    <property type="entry name" value="MYB PROTEIN-RELATED"/>
    <property type="match status" value="1"/>
</dbReference>
<organism evidence="4 5">
    <name type="scientific">Tetradesmus obliquus</name>
    <name type="common">Green alga</name>
    <name type="synonym">Acutodesmus obliquus</name>
    <dbReference type="NCBI Taxonomy" id="3088"/>
    <lineage>
        <taxon>Eukaryota</taxon>
        <taxon>Viridiplantae</taxon>
        <taxon>Chlorophyta</taxon>
        <taxon>core chlorophytes</taxon>
        <taxon>Chlorophyceae</taxon>
        <taxon>CS clade</taxon>
        <taxon>Sphaeropleales</taxon>
        <taxon>Scenedesmaceae</taxon>
        <taxon>Tetradesmus</taxon>
    </lineage>
</organism>
<dbReference type="Gene3D" id="1.10.10.60">
    <property type="entry name" value="Homeodomain-like"/>
    <property type="match status" value="2"/>
</dbReference>
<gene>
    <name evidence="4" type="ORF">BQ4739_LOCUS5897</name>
</gene>
<feature type="domain" description="HTH myb-type" evidence="3">
    <location>
        <begin position="63"/>
        <end position="113"/>
    </location>
</feature>
<keyword evidence="5" id="KW-1185">Reference proteome</keyword>
<feature type="compositionally biased region" description="Low complexity" evidence="1">
    <location>
        <begin position="651"/>
        <end position="689"/>
    </location>
</feature>
<proteinExistence type="predicted"/>
<feature type="compositionally biased region" description="Low complexity" evidence="1">
    <location>
        <begin position="726"/>
        <end position="737"/>
    </location>
</feature>
<dbReference type="GO" id="GO:0005634">
    <property type="term" value="C:nucleus"/>
    <property type="evidence" value="ECO:0007669"/>
    <property type="project" value="TreeGrafter"/>
</dbReference>
<dbReference type="SMART" id="SM00717">
    <property type="entry name" value="SANT"/>
    <property type="match status" value="2"/>
</dbReference>
<feature type="region of interest" description="Disordered" evidence="1">
    <location>
        <begin position="558"/>
        <end position="748"/>
    </location>
</feature>
<dbReference type="CDD" id="cd00167">
    <property type="entry name" value="SANT"/>
    <property type="match status" value="2"/>
</dbReference>
<evidence type="ECO:0000259" key="2">
    <source>
        <dbReference type="PROSITE" id="PS50090"/>
    </source>
</evidence>
<feature type="compositionally biased region" description="Low complexity" evidence="1">
    <location>
        <begin position="578"/>
        <end position="587"/>
    </location>
</feature>
<dbReference type="PROSITE" id="PS50090">
    <property type="entry name" value="MYB_LIKE"/>
    <property type="match status" value="1"/>
</dbReference>
<evidence type="ECO:0000313" key="5">
    <source>
        <dbReference type="Proteomes" id="UP000256970"/>
    </source>
</evidence>
<evidence type="ECO:0000313" key="4">
    <source>
        <dbReference type="EMBL" id="SZX65471.1"/>
    </source>
</evidence>
<protein>
    <submittedName>
        <fullName evidence="4">Uncharacterized protein</fullName>
    </submittedName>
</protein>
<dbReference type="AlphaFoldDB" id="A0A383VJU7"/>
<feature type="region of interest" description="Disordered" evidence="1">
    <location>
        <begin position="456"/>
        <end position="510"/>
    </location>
</feature>
<feature type="domain" description="Myb-like" evidence="2">
    <location>
        <begin position="4"/>
        <end position="55"/>
    </location>
</feature>
<dbReference type="Proteomes" id="UP000256970">
    <property type="component" value="Unassembled WGS sequence"/>
</dbReference>
<dbReference type="InterPro" id="IPR017930">
    <property type="entry name" value="Myb_dom"/>
</dbReference>
<dbReference type="InterPro" id="IPR001005">
    <property type="entry name" value="SANT/Myb"/>
</dbReference>
<dbReference type="EMBL" id="FNXT01000640">
    <property type="protein sequence ID" value="SZX65471.1"/>
    <property type="molecule type" value="Genomic_DNA"/>
</dbReference>
<feature type="compositionally biased region" description="Low complexity" evidence="1">
    <location>
        <begin position="491"/>
        <end position="500"/>
    </location>
</feature>
<feature type="compositionally biased region" description="Low complexity" evidence="1">
    <location>
        <begin position="150"/>
        <end position="176"/>
    </location>
</feature>
<dbReference type="InterPro" id="IPR050560">
    <property type="entry name" value="MYB_TF"/>
</dbReference>
<reference evidence="4 5" key="1">
    <citation type="submission" date="2016-10" db="EMBL/GenBank/DDBJ databases">
        <authorList>
            <person name="Cai Z."/>
        </authorList>
    </citation>
    <scope>NUCLEOTIDE SEQUENCE [LARGE SCALE GENOMIC DNA]</scope>
</reference>
<dbReference type="Pfam" id="PF00249">
    <property type="entry name" value="Myb_DNA-binding"/>
    <property type="match status" value="2"/>
</dbReference>
<dbReference type="PROSITE" id="PS51294">
    <property type="entry name" value="HTH_MYB"/>
    <property type="match status" value="2"/>
</dbReference>